<dbReference type="PANTHER" id="PTHR46082">
    <property type="entry name" value="ATP/GTP-BINDING PROTEIN-RELATED"/>
    <property type="match status" value="1"/>
</dbReference>
<keyword evidence="5" id="KW-1185">Reference proteome</keyword>
<feature type="domain" description="Bacteriophage T5 Orf172 DNA-binding" evidence="3">
    <location>
        <begin position="526"/>
        <end position="634"/>
    </location>
</feature>
<evidence type="ECO:0000313" key="5">
    <source>
        <dbReference type="Proteomes" id="UP000326268"/>
    </source>
</evidence>
<dbReference type="InterPro" id="IPR035994">
    <property type="entry name" value="Nucleoside_phosphorylase_sf"/>
</dbReference>
<dbReference type="RefSeq" id="XP_031930736.1">
    <property type="nucleotide sequence ID" value="XM_032065917.1"/>
</dbReference>
<protein>
    <submittedName>
        <fullName evidence="4">Nucleoside phosphorylase domain-containing protein</fullName>
    </submittedName>
</protein>
<accession>A0A5N7AD79</accession>
<evidence type="ECO:0000259" key="3">
    <source>
        <dbReference type="Pfam" id="PF10544"/>
    </source>
</evidence>
<feature type="compositionally biased region" description="Acidic residues" evidence="1">
    <location>
        <begin position="343"/>
        <end position="428"/>
    </location>
</feature>
<organism evidence="4 5">
    <name type="scientific">Aspergillus caelatus</name>
    <dbReference type="NCBI Taxonomy" id="61420"/>
    <lineage>
        <taxon>Eukaryota</taxon>
        <taxon>Fungi</taxon>
        <taxon>Dikarya</taxon>
        <taxon>Ascomycota</taxon>
        <taxon>Pezizomycotina</taxon>
        <taxon>Eurotiomycetes</taxon>
        <taxon>Eurotiomycetidae</taxon>
        <taxon>Eurotiales</taxon>
        <taxon>Aspergillaceae</taxon>
        <taxon>Aspergillus</taxon>
        <taxon>Aspergillus subgen. Circumdati</taxon>
    </lineage>
</organism>
<sequence length="656" mass="74211">MGSQRKRLTHRDYRIGWICALPKELTVAIAMLDKEHERLSPASDRDDNTYVFGEIGNHNVVIACMPMGMTGNAPAALVAKDLLHSFRHLQFYLMVGIGGGAPQEHNDIRLGDVVVSAPTGQHGGVVQYDYGKSVADGVFHRTGTLNRPPSALLSTLSYLRSSYELLGRPNFLRHLSAARARYPHRAATFSYPSELSDTLFKADYDHVRPLQPCKAGCDHRRIVRRAPRPNNDPSVFFGNIASANQVMRHGLTRDRIAREHNVLCFEMEAAGLMDQFSCLVIRGISDYADTHKNDEWQDYASAVSAAFAKDLLLVTPARALSGELSLQLDTDSLHSDTPPADVHDDEDFAEEDLSEEDVDEEDVDKEDLNEEGADEEDLSEEDVDEEDLNEEDLSEEDVDEEDLNEEDLNEEDVDEEDLNEEDVDEEELERQSNKARSNFSPKLLPFSSTANTTQTTASSPSQSQDSPHSFVVRMKLDKPPAGRWLGFDRNEAFLRMLTAEIPVELDPDVRFQLSRIMEQPPVHKAGVVYICDVQYELRRNSDTRLIMIGVTSDINKRLKAHFHRCAYTRLRLITSYPRSKLESDTHKQIRNRYQVESLVHRTLGGFRYDKQCGCGKNHKGLFEISEHEIVYILDIVEHWVSWSERKLGHALIPHGA</sequence>
<dbReference type="AlphaFoldDB" id="A0A5N7AD79"/>
<dbReference type="Pfam" id="PF01048">
    <property type="entry name" value="PNP_UDP_1"/>
    <property type="match status" value="1"/>
</dbReference>
<evidence type="ECO:0000259" key="2">
    <source>
        <dbReference type="Pfam" id="PF01048"/>
    </source>
</evidence>
<gene>
    <name evidence="4" type="ORF">BDV27DRAFT_123664</name>
</gene>
<feature type="compositionally biased region" description="Low complexity" evidence="1">
    <location>
        <begin position="447"/>
        <end position="468"/>
    </location>
</feature>
<dbReference type="Proteomes" id="UP000326268">
    <property type="component" value="Unassembled WGS sequence"/>
</dbReference>
<proteinExistence type="predicted"/>
<dbReference type="InterPro" id="IPR000845">
    <property type="entry name" value="Nucleoside_phosphorylase_d"/>
</dbReference>
<evidence type="ECO:0000256" key="1">
    <source>
        <dbReference type="SAM" id="MobiDB-lite"/>
    </source>
</evidence>
<feature type="region of interest" description="Disordered" evidence="1">
    <location>
        <begin position="330"/>
        <end position="468"/>
    </location>
</feature>
<dbReference type="OrthoDB" id="1577640at2759"/>
<dbReference type="EMBL" id="ML737595">
    <property type="protein sequence ID" value="KAE8367655.1"/>
    <property type="molecule type" value="Genomic_DNA"/>
</dbReference>
<dbReference type="GO" id="GO:0009116">
    <property type="term" value="P:nucleoside metabolic process"/>
    <property type="evidence" value="ECO:0007669"/>
    <property type="project" value="InterPro"/>
</dbReference>
<dbReference type="InterPro" id="IPR018306">
    <property type="entry name" value="Phage_T5_Orf172_DNA-bd"/>
</dbReference>
<dbReference type="SUPFAM" id="SSF53167">
    <property type="entry name" value="Purine and uridine phosphorylases"/>
    <property type="match status" value="1"/>
</dbReference>
<name>A0A5N7AD79_9EURO</name>
<dbReference type="InterPro" id="IPR053137">
    <property type="entry name" value="NLR-like"/>
</dbReference>
<dbReference type="PANTHER" id="PTHR46082:SF11">
    <property type="entry name" value="AAA+ ATPASE DOMAIN-CONTAINING PROTEIN-RELATED"/>
    <property type="match status" value="1"/>
</dbReference>
<evidence type="ECO:0000313" key="4">
    <source>
        <dbReference type="EMBL" id="KAE8367655.1"/>
    </source>
</evidence>
<dbReference type="Gene3D" id="3.40.50.1580">
    <property type="entry name" value="Nucleoside phosphorylase domain"/>
    <property type="match status" value="1"/>
</dbReference>
<feature type="domain" description="Nucleoside phosphorylase" evidence="2">
    <location>
        <begin position="14"/>
        <end position="297"/>
    </location>
</feature>
<dbReference type="GO" id="GO:0003824">
    <property type="term" value="F:catalytic activity"/>
    <property type="evidence" value="ECO:0007669"/>
    <property type="project" value="InterPro"/>
</dbReference>
<dbReference type="Pfam" id="PF10544">
    <property type="entry name" value="T5orf172"/>
    <property type="match status" value="1"/>
</dbReference>
<dbReference type="GeneID" id="43650363"/>
<reference evidence="4 5" key="1">
    <citation type="submission" date="2019-04" db="EMBL/GenBank/DDBJ databases">
        <title>Friends and foes A comparative genomics studyof 23 Aspergillus species from section Flavi.</title>
        <authorList>
            <consortium name="DOE Joint Genome Institute"/>
            <person name="Kjaerbolling I."/>
            <person name="Vesth T."/>
            <person name="Frisvad J.C."/>
            <person name="Nybo J.L."/>
            <person name="Theobald S."/>
            <person name="Kildgaard S."/>
            <person name="Isbrandt T."/>
            <person name="Kuo A."/>
            <person name="Sato A."/>
            <person name="Lyhne E.K."/>
            <person name="Kogle M.E."/>
            <person name="Wiebenga A."/>
            <person name="Kun R.S."/>
            <person name="Lubbers R.J."/>
            <person name="Makela M.R."/>
            <person name="Barry K."/>
            <person name="Chovatia M."/>
            <person name="Clum A."/>
            <person name="Daum C."/>
            <person name="Haridas S."/>
            <person name="He G."/>
            <person name="LaButti K."/>
            <person name="Lipzen A."/>
            <person name="Mondo S."/>
            <person name="Riley R."/>
            <person name="Salamov A."/>
            <person name="Simmons B.A."/>
            <person name="Magnuson J.K."/>
            <person name="Henrissat B."/>
            <person name="Mortensen U.H."/>
            <person name="Larsen T.O."/>
            <person name="Devries R.P."/>
            <person name="Grigoriev I.V."/>
            <person name="Machida M."/>
            <person name="Baker S.E."/>
            <person name="Andersen M.R."/>
        </authorList>
    </citation>
    <scope>NUCLEOTIDE SEQUENCE [LARGE SCALE GENOMIC DNA]</scope>
    <source>
        <strain evidence="4 5">CBS 763.97</strain>
    </source>
</reference>